<keyword evidence="3 6" id="KW-1133">Transmembrane helix</keyword>
<dbReference type="Proteomes" id="UP000812966">
    <property type="component" value="Unassembled WGS sequence"/>
</dbReference>
<proteinExistence type="predicted"/>
<accession>A0A8K0JHL7</accession>
<evidence type="ECO:0000256" key="4">
    <source>
        <dbReference type="ARBA" id="ARBA00023136"/>
    </source>
</evidence>
<feature type="transmembrane region" description="Helical" evidence="6">
    <location>
        <begin position="199"/>
        <end position="218"/>
    </location>
</feature>
<feature type="transmembrane region" description="Helical" evidence="6">
    <location>
        <begin position="77"/>
        <end position="98"/>
    </location>
</feature>
<dbReference type="PANTHER" id="PTHR31465">
    <property type="entry name" value="PROTEIN RTA1-RELATED"/>
    <property type="match status" value="1"/>
</dbReference>
<feature type="region of interest" description="Disordered" evidence="5">
    <location>
        <begin position="284"/>
        <end position="303"/>
    </location>
</feature>
<name>A0A8K0JHL7_9TREE</name>
<dbReference type="Pfam" id="PF04479">
    <property type="entry name" value="RTA1"/>
    <property type="match status" value="1"/>
</dbReference>
<dbReference type="GO" id="GO:0016020">
    <property type="term" value="C:membrane"/>
    <property type="evidence" value="ECO:0007669"/>
    <property type="project" value="UniProtKB-SubCell"/>
</dbReference>
<evidence type="ECO:0000256" key="5">
    <source>
        <dbReference type="SAM" id="MobiDB-lite"/>
    </source>
</evidence>
<reference evidence="7" key="1">
    <citation type="submission" date="2020-04" db="EMBL/GenBank/DDBJ databases">
        <title>Analysis of mating type loci in Filobasidium floriforme.</title>
        <authorList>
            <person name="Nowrousian M."/>
        </authorList>
    </citation>
    <scope>NUCLEOTIDE SEQUENCE</scope>
    <source>
        <strain evidence="7">CBS 6242</strain>
    </source>
</reference>
<organism evidence="7 8">
    <name type="scientific">Filobasidium floriforme</name>
    <dbReference type="NCBI Taxonomy" id="5210"/>
    <lineage>
        <taxon>Eukaryota</taxon>
        <taxon>Fungi</taxon>
        <taxon>Dikarya</taxon>
        <taxon>Basidiomycota</taxon>
        <taxon>Agaricomycotina</taxon>
        <taxon>Tremellomycetes</taxon>
        <taxon>Filobasidiales</taxon>
        <taxon>Filobasidiaceae</taxon>
        <taxon>Filobasidium</taxon>
    </lineage>
</organism>
<evidence type="ECO:0008006" key="9">
    <source>
        <dbReference type="Google" id="ProtNLM"/>
    </source>
</evidence>
<dbReference type="PANTHER" id="PTHR31465:SF1">
    <property type="entry name" value="PROTEIN RTA1-RELATED"/>
    <property type="match status" value="1"/>
</dbReference>
<feature type="compositionally biased region" description="Basic and acidic residues" evidence="5">
    <location>
        <begin position="291"/>
        <end position="303"/>
    </location>
</feature>
<protein>
    <recommendedName>
        <fullName evidence="9">RTA1-like protein</fullName>
    </recommendedName>
</protein>
<comment type="subcellular location">
    <subcellularLocation>
        <location evidence="1">Membrane</location>
        <topology evidence="1">Multi-pass membrane protein</topology>
    </subcellularLocation>
</comment>
<evidence type="ECO:0000256" key="6">
    <source>
        <dbReference type="SAM" id="Phobius"/>
    </source>
</evidence>
<evidence type="ECO:0000313" key="8">
    <source>
        <dbReference type="Proteomes" id="UP000812966"/>
    </source>
</evidence>
<evidence type="ECO:0000256" key="3">
    <source>
        <dbReference type="ARBA" id="ARBA00022989"/>
    </source>
</evidence>
<evidence type="ECO:0000256" key="1">
    <source>
        <dbReference type="ARBA" id="ARBA00004141"/>
    </source>
</evidence>
<feature type="transmembrane region" description="Helical" evidence="6">
    <location>
        <begin position="14"/>
        <end position="33"/>
    </location>
</feature>
<dbReference type="AlphaFoldDB" id="A0A8K0JHL7"/>
<dbReference type="InterPro" id="IPR007568">
    <property type="entry name" value="RTA1"/>
</dbReference>
<feature type="transmembrane region" description="Helical" evidence="6">
    <location>
        <begin position="241"/>
        <end position="261"/>
    </location>
</feature>
<keyword evidence="2 6" id="KW-0812">Transmembrane</keyword>
<comment type="caution">
    <text evidence="7">The sequence shown here is derived from an EMBL/GenBank/DDBJ whole genome shotgun (WGS) entry which is preliminary data.</text>
</comment>
<sequence>MANGNGVLGWTPKLWAAVVGLVAYGIVACFLSFRWWKSVKPRRWTLVLVVGAWTMTLGFLIRIIWGIGDNVDSIPVYAIQNLFLLLSPCAYLAFSYMVLPRLATYLDAEDCLFLRSRWIVRIFVTADVVTFLTQASGGGMAASGGDMAKTGDKLTLGGLILQVISFGLFTFLTVWFGYRSRSRHMVWTSRNPSAGQRFFNRWTTLYYVLLLTCVAYLTRCIFRVAEFVNGYDSYLATHEGYFYLLDALPLVIAISLFFFVWPPSIFAHDANALDGGSREYATAIGSPSYDPENKGTDVEMRHV</sequence>
<feature type="transmembrane region" description="Helical" evidence="6">
    <location>
        <begin position="156"/>
        <end position="178"/>
    </location>
</feature>
<feature type="transmembrane region" description="Helical" evidence="6">
    <location>
        <begin position="118"/>
        <end position="136"/>
    </location>
</feature>
<gene>
    <name evidence="7" type="ORF">FFLO_05117</name>
</gene>
<keyword evidence="4 6" id="KW-0472">Membrane</keyword>
<feature type="transmembrane region" description="Helical" evidence="6">
    <location>
        <begin position="45"/>
        <end position="65"/>
    </location>
</feature>
<dbReference type="EMBL" id="JABELV010000121">
    <property type="protein sequence ID" value="KAG7530345.1"/>
    <property type="molecule type" value="Genomic_DNA"/>
</dbReference>
<evidence type="ECO:0000313" key="7">
    <source>
        <dbReference type="EMBL" id="KAG7530345.1"/>
    </source>
</evidence>
<keyword evidence="8" id="KW-1185">Reference proteome</keyword>
<evidence type="ECO:0000256" key="2">
    <source>
        <dbReference type="ARBA" id="ARBA00022692"/>
    </source>
</evidence>